<accession>A0A8H7RZF3</accession>
<evidence type="ECO:0000313" key="2">
    <source>
        <dbReference type="Proteomes" id="UP000646827"/>
    </source>
</evidence>
<evidence type="ECO:0000313" key="1">
    <source>
        <dbReference type="EMBL" id="KAG2219844.1"/>
    </source>
</evidence>
<dbReference type="AlphaFoldDB" id="A0A8H7RZF3"/>
<dbReference type="EMBL" id="JAEPRB010000162">
    <property type="protein sequence ID" value="KAG2219844.1"/>
    <property type="molecule type" value="Genomic_DNA"/>
</dbReference>
<proteinExistence type="predicted"/>
<name>A0A8H7RZF3_9FUNG</name>
<sequence>MDDTKLAITEADNIEYSEFTAWAPPHEKSSNTNIWNQDKTAIIPELTVQYNGNTLFQPYDPKFLPPLKFNDNDELYVQREHILF</sequence>
<organism evidence="1 2">
    <name type="scientific">Circinella minor</name>
    <dbReference type="NCBI Taxonomy" id="1195481"/>
    <lineage>
        <taxon>Eukaryota</taxon>
        <taxon>Fungi</taxon>
        <taxon>Fungi incertae sedis</taxon>
        <taxon>Mucoromycota</taxon>
        <taxon>Mucoromycotina</taxon>
        <taxon>Mucoromycetes</taxon>
        <taxon>Mucorales</taxon>
        <taxon>Lichtheimiaceae</taxon>
        <taxon>Circinella</taxon>
    </lineage>
</organism>
<reference evidence="1 2" key="1">
    <citation type="submission" date="2020-12" db="EMBL/GenBank/DDBJ databases">
        <title>Metabolic potential, ecology and presence of endohyphal bacteria is reflected in genomic diversity of Mucoromycotina.</title>
        <authorList>
            <person name="Muszewska A."/>
            <person name="Okrasinska A."/>
            <person name="Steczkiewicz K."/>
            <person name="Drgas O."/>
            <person name="Orlowska M."/>
            <person name="Perlinska-Lenart U."/>
            <person name="Aleksandrzak-Piekarczyk T."/>
            <person name="Szatraj K."/>
            <person name="Zielenkiewicz U."/>
            <person name="Pilsyk S."/>
            <person name="Malc E."/>
            <person name="Mieczkowski P."/>
            <person name="Kruszewska J.S."/>
            <person name="Biernat P."/>
            <person name="Pawlowska J."/>
        </authorList>
    </citation>
    <scope>NUCLEOTIDE SEQUENCE [LARGE SCALE GENOMIC DNA]</scope>
    <source>
        <strain evidence="1 2">CBS 142.35</strain>
    </source>
</reference>
<comment type="caution">
    <text evidence="1">The sequence shown here is derived from an EMBL/GenBank/DDBJ whole genome shotgun (WGS) entry which is preliminary data.</text>
</comment>
<dbReference type="Proteomes" id="UP000646827">
    <property type="component" value="Unassembled WGS sequence"/>
</dbReference>
<gene>
    <name evidence="1" type="ORF">INT45_006287</name>
</gene>
<keyword evidence="2" id="KW-1185">Reference proteome</keyword>
<protein>
    <submittedName>
        <fullName evidence="1">Uncharacterized protein</fullName>
    </submittedName>
</protein>